<evidence type="ECO:0000313" key="2">
    <source>
        <dbReference type="EMBL" id="TDZ32449.1"/>
    </source>
</evidence>
<reference evidence="2 3" key="1">
    <citation type="submission" date="2018-11" db="EMBL/GenBank/DDBJ databases">
        <title>Genome sequence and assembly of Colletotrichum spinosum.</title>
        <authorList>
            <person name="Gan P."/>
            <person name="Shirasu K."/>
        </authorList>
    </citation>
    <scope>NUCLEOTIDE SEQUENCE [LARGE SCALE GENOMIC DNA]</scope>
    <source>
        <strain evidence="2 3">CBS 515.97</strain>
    </source>
</reference>
<comment type="caution">
    <text evidence="2">The sequence shown here is derived from an EMBL/GenBank/DDBJ whole genome shotgun (WGS) entry which is preliminary data.</text>
</comment>
<dbReference type="EMBL" id="QAPG01000079">
    <property type="protein sequence ID" value="TDZ32449.1"/>
    <property type="molecule type" value="Genomic_DNA"/>
</dbReference>
<name>A0A4V3HRN7_9PEZI</name>
<gene>
    <name evidence="2" type="ORF">C8035_v012262</name>
</gene>
<accession>A0A4V3HRN7</accession>
<feature type="region of interest" description="Disordered" evidence="1">
    <location>
        <begin position="168"/>
        <end position="196"/>
    </location>
</feature>
<proteinExistence type="predicted"/>
<protein>
    <submittedName>
        <fullName evidence="2">Uncharacterized protein</fullName>
    </submittedName>
</protein>
<sequence>MDLTTLNLIVDLQTGRPTAADATPSDPKPESEIVTCKGQGQWWDWYDIPWSRAGGFNPRVLLRRTGYLDKDHDAGEDEPIIWERLLVGGEQWTPATIVARGRELRDHDLSTLAHWDLATVYEHMMQVDELLRHIVDEWPVAMFNIYDDVVRTRVVALDLSIREAECDPPLDLGPESDCESEPEPSARRQHRKRSGDMQEALVQLLRKSQRRVAKAWRRARRHTDLGRKLLVRHRVLRAVSLKLSRPHVRPLSLVDMPDDVLQRIVRACDGHVDVERQNPTAEAFFETCFLRSARQLNAIKSLRLTCRLFNRLASPFLIRTFTLHLNADSLQRLEAIANDPLFRLGVRCVRVDLRCYDARLASKSRAFVNYAWGYCDLVYKVVGEDGTSLRPPAGVPLKVVQRWDNLNRLARQNNLSEAHWKTKFTAENTLVRAYQTYRKGYLAYTEFLDDDDASLKAAAAAFARFPALSHLEASDNEPWVEGRRHTRSVTDRRLVAQGIKPLLRRLASAMEWDRMSCISWTGLPNPSVTVLPRLLIAMGEAGVRPSNVTIAVAPPVFGFPSLTTPDTTHDGLVAKIARAAQNLRHLTVMVDENLKPGSSSMGEGVLVHSPWARVHPSRLLGLDELLDGLLSSPELEHVCMGFQGFEELARDSRTGPVVHSWLMPSMFRARSWTRPRKLDFGKVCIDSATIEGFVGAGPVVLSAGQVYVVEGSWAEFADALRRLHAPEYKNRLDFRKFGRRDRMDDVDGLFVMDVSGYGAEMAHLDSKEASEMFHPFAFGRGDSTKPRFFPYIRRQDDRNPFRQA</sequence>
<keyword evidence="3" id="KW-1185">Reference proteome</keyword>
<dbReference type="AlphaFoldDB" id="A0A4V3HRN7"/>
<evidence type="ECO:0000313" key="3">
    <source>
        <dbReference type="Proteomes" id="UP000295083"/>
    </source>
</evidence>
<dbReference type="Proteomes" id="UP000295083">
    <property type="component" value="Unassembled WGS sequence"/>
</dbReference>
<evidence type="ECO:0000256" key="1">
    <source>
        <dbReference type="SAM" id="MobiDB-lite"/>
    </source>
</evidence>
<organism evidence="2 3">
    <name type="scientific">Colletotrichum spinosum</name>
    <dbReference type="NCBI Taxonomy" id="1347390"/>
    <lineage>
        <taxon>Eukaryota</taxon>
        <taxon>Fungi</taxon>
        <taxon>Dikarya</taxon>
        <taxon>Ascomycota</taxon>
        <taxon>Pezizomycotina</taxon>
        <taxon>Sordariomycetes</taxon>
        <taxon>Hypocreomycetidae</taxon>
        <taxon>Glomerellales</taxon>
        <taxon>Glomerellaceae</taxon>
        <taxon>Colletotrichum</taxon>
        <taxon>Colletotrichum orbiculare species complex</taxon>
    </lineage>
</organism>